<dbReference type="Proteomes" id="UP000652761">
    <property type="component" value="Unassembled WGS sequence"/>
</dbReference>
<organism evidence="3 4">
    <name type="scientific">Colocasia esculenta</name>
    <name type="common">Wild taro</name>
    <name type="synonym">Arum esculentum</name>
    <dbReference type="NCBI Taxonomy" id="4460"/>
    <lineage>
        <taxon>Eukaryota</taxon>
        <taxon>Viridiplantae</taxon>
        <taxon>Streptophyta</taxon>
        <taxon>Embryophyta</taxon>
        <taxon>Tracheophyta</taxon>
        <taxon>Spermatophyta</taxon>
        <taxon>Magnoliopsida</taxon>
        <taxon>Liliopsida</taxon>
        <taxon>Araceae</taxon>
        <taxon>Aroideae</taxon>
        <taxon>Colocasieae</taxon>
        <taxon>Colocasia</taxon>
    </lineage>
</organism>
<dbReference type="AlphaFoldDB" id="A0A843XGJ4"/>
<dbReference type="PANTHER" id="PTHR33597">
    <property type="entry name" value="OS02G0760400 PROTEIN"/>
    <property type="match status" value="1"/>
</dbReference>
<dbReference type="InterPro" id="IPR057192">
    <property type="entry name" value="DUF7870"/>
</dbReference>
<keyword evidence="4" id="KW-1185">Reference proteome</keyword>
<gene>
    <name evidence="3" type="ORF">Taro_051616</name>
</gene>
<feature type="transmembrane region" description="Helical" evidence="1">
    <location>
        <begin position="603"/>
        <end position="622"/>
    </location>
</feature>
<dbReference type="Pfam" id="PF25276">
    <property type="entry name" value="DUF7870"/>
    <property type="match status" value="1"/>
</dbReference>
<keyword evidence="1" id="KW-0812">Transmembrane</keyword>
<dbReference type="PANTHER" id="PTHR33597:SF11">
    <property type="entry name" value="OS07G0620600 PROTEIN"/>
    <property type="match status" value="1"/>
</dbReference>
<keyword evidence="1" id="KW-0472">Membrane</keyword>
<keyword evidence="1" id="KW-1133">Transmembrane helix</keyword>
<evidence type="ECO:0000313" key="3">
    <source>
        <dbReference type="EMBL" id="MQM18619.1"/>
    </source>
</evidence>
<dbReference type="EMBL" id="NMUH01008326">
    <property type="protein sequence ID" value="MQM18619.1"/>
    <property type="molecule type" value="Genomic_DNA"/>
</dbReference>
<proteinExistence type="predicted"/>
<evidence type="ECO:0000313" key="4">
    <source>
        <dbReference type="Proteomes" id="UP000652761"/>
    </source>
</evidence>
<comment type="caution">
    <text evidence="3">The sequence shown here is derived from an EMBL/GenBank/DDBJ whole genome shotgun (WGS) entry which is preliminary data.</text>
</comment>
<name>A0A843XGJ4_COLES</name>
<feature type="domain" description="DUF7870" evidence="2">
    <location>
        <begin position="242"/>
        <end position="425"/>
    </location>
</feature>
<reference evidence="3" key="1">
    <citation type="submission" date="2017-07" db="EMBL/GenBank/DDBJ databases">
        <title>Taro Niue Genome Assembly and Annotation.</title>
        <authorList>
            <person name="Atibalentja N."/>
            <person name="Keating K."/>
            <person name="Fields C.J."/>
        </authorList>
    </citation>
    <scope>NUCLEOTIDE SEQUENCE</scope>
    <source>
        <strain evidence="3">Niue_2</strain>
        <tissue evidence="3">Leaf</tissue>
    </source>
</reference>
<evidence type="ECO:0000256" key="1">
    <source>
        <dbReference type="SAM" id="Phobius"/>
    </source>
</evidence>
<dbReference type="OrthoDB" id="1919622at2759"/>
<protein>
    <recommendedName>
        <fullName evidence="2">DUF7870 domain-containing protein</fullName>
    </recommendedName>
</protein>
<evidence type="ECO:0000259" key="2">
    <source>
        <dbReference type="Pfam" id="PF25276"/>
    </source>
</evidence>
<sequence>MISVGRKKGRLIRGHIPGGGRGAAVNAAVAVGPEDQLELRLPDFHVLRLVARSLLALALVSFYLLRSSSHQAPVTDAAATGKVPSPQTDDAFLLPMLFRDLKRQGLLPPGARATFLGRDAGARLSHVLRQNGIELVAGCESGGECRGVIPDRTLDFVFSDVRSLDVEFIDRAVKIGGVVAVRLSSDGAGNYRMASNYKIVYIRKFGSTVVAMRKFVDPTQSAVTSVGRRLLAVLDGTRKEALKGLEDVLLEPPAGRMARGRYLKRTKYLPDLTGDTLNDNPRRVFVDVSTGSQRKPSAGAGTGPGCEVGGAARWFARNYPTRNRNFEVIRVEVMTEGAAAGGRAEEDMSGWLRRNAREEEYVVMKAEAGVVEGIVRSSAVGLVDELFLECRHGGRAAGRRRRAYWECLSLYGELRDAGVAVHQWWWDARLAACSLSNVLLFGLRVQTTAQLDSVGAQVVLFWAKDTGIHHKPQLWDWILGTSVAHNKAKAARDKVGAPKCAEIVDIDLLGASSGGVVCILGDIGALLLNDGKDFAVISTKDYVIKDKANIMISVKVNLLIADVGLNLESSRCASDHLAYVHHLVVLLNQFDLNSFKLATIRDTLFQIFFFFSTLLLLLCMIHDALFSDLLLAQFLLIPLLLFFLICFCFSTPELSLTAWP</sequence>
<accession>A0A843XGJ4</accession>
<feature type="transmembrane region" description="Helical" evidence="1">
    <location>
        <begin position="629"/>
        <end position="652"/>
    </location>
</feature>